<dbReference type="Pfam" id="PF12697">
    <property type="entry name" value="Abhydrolase_6"/>
    <property type="match status" value="1"/>
</dbReference>
<evidence type="ECO:0000256" key="1">
    <source>
        <dbReference type="ARBA" id="ARBA00008645"/>
    </source>
</evidence>
<reference evidence="8" key="1">
    <citation type="submission" date="2013-02" db="EMBL/GenBank/DDBJ databases">
        <authorList>
            <person name="Hughes D."/>
        </authorList>
    </citation>
    <scope>NUCLEOTIDE SEQUENCE</scope>
    <source>
        <strain>Durham</strain>
        <strain evidence="8">NC isolate 2 -- Noor lab</strain>
    </source>
</reference>
<dbReference type="Gene3D" id="3.40.50.1820">
    <property type="entry name" value="alpha/beta hydrolase"/>
    <property type="match status" value="1"/>
</dbReference>
<reference evidence="7" key="2">
    <citation type="submission" date="2015-06" db="UniProtKB">
        <authorList>
            <consortium name="EnsemblMetazoa"/>
        </authorList>
    </citation>
    <scope>IDENTIFICATION</scope>
</reference>
<dbReference type="EMBL" id="CAQQ02122694">
    <property type="status" value="NOT_ANNOTATED_CDS"/>
    <property type="molecule type" value="Genomic_DNA"/>
</dbReference>
<keyword evidence="8" id="KW-1185">Reference proteome</keyword>
<evidence type="ECO:0000313" key="7">
    <source>
        <dbReference type="EnsemblMetazoa" id="MESCA007538-PA"/>
    </source>
</evidence>
<dbReference type="SUPFAM" id="SSF53474">
    <property type="entry name" value="alpha/beta-Hydrolases"/>
    <property type="match status" value="1"/>
</dbReference>
<sequence length="188" mass="20990">MGEQRDSFKKSRGRDFKPTVWSEFFSQKEVIVLDEKTSFCVYKSKPPEKEGPIILLLHGGGYSGLTWAQFSIEITSMIHCQCLSVDLRGHGETITEDDLDLSADTLSSDVGRLIEKMFPENCPRIHLVGHSMGGAIAVHIAHRLGKHDKRLGIIALDKCRFCNDLACGEDMVHLLNGWLHRGSPPFAI</sequence>
<name>T1GUW6_MEGSC</name>
<dbReference type="STRING" id="36166.T1GUW6"/>
<dbReference type="EMBL" id="CAQQ02122696">
    <property type="status" value="NOT_ANNOTATED_CDS"/>
    <property type="molecule type" value="Genomic_DNA"/>
</dbReference>
<evidence type="ECO:0000259" key="6">
    <source>
        <dbReference type="Pfam" id="PF12697"/>
    </source>
</evidence>
<dbReference type="InterPro" id="IPR029058">
    <property type="entry name" value="AB_hydrolase_fold"/>
</dbReference>
<dbReference type="GO" id="GO:0051723">
    <property type="term" value="F:protein methylesterase activity"/>
    <property type="evidence" value="ECO:0007669"/>
    <property type="project" value="UniProtKB-EC"/>
</dbReference>
<keyword evidence="4" id="KW-0378">Hydrolase</keyword>
<proteinExistence type="inferred from homology"/>
<dbReference type="HOGENOM" id="CLU_1442610_0_0_1"/>
<dbReference type="EnsemblMetazoa" id="MESCA007538-RA">
    <property type="protein sequence ID" value="MESCA007538-PA"/>
    <property type="gene ID" value="MESCA007538"/>
</dbReference>
<dbReference type="InterPro" id="IPR016812">
    <property type="entry name" value="PPase_methylesterase_euk"/>
</dbReference>
<evidence type="ECO:0000256" key="2">
    <source>
        <dbReference type="ARBA" id="ARBA00013111"/>
    </source>
</evidence>
<accession>T1GUW6</accession>
<dbReference type="EC" id="3.1.1.89" evidence="2"/>
<dbReference type="PANTHER" id="PTHR14189:SF0">
    <property type="entry name" value="PROTEIN PHOSPHATASE METHYLESTERASE 1"/>
    <property type="match status" value="1"/>
</dbReference>
<dbReference type="InterPro" id="IPR000073">
    <property type="entry name" value="AB_hydrolase_1"/>
</dbReference>
<protein>
    <recommendedName>
        <fullName evidence="2">protein phosphatase methylesterase-1</fullName>
        <ecNumber evidence="2">3.1.1.89</ecNumber>
    </recommendedName>
</protein>
<dbReference type="PANTHER" id="PTHR14189">
    <property type="entry name" value="PROTEIN PHOSPHATASE METHYLESTERASE-1 RELATED"/>
    <property type="match status" value="1"/>
</dbReference>
<comment type="similarity">
    <text evidence="1">Belongs to the AB hydrolase superfamily.</text>
</comment>
<evidence type="ECO:0000256" key="5">
    <source>
        <dbReference type="ARBA" id="ARBA00049203"/>
    </source>
</evidence>
<dbReference type="AlphaFoldDB" id="T1GUW6"/>
<evidence type="ECO:0000256" key="3">
    <source>
        <dbReference type="ARBA" id="ARBA00022487"/>
    </source>
</evidence>
<organism evidence="7 8">
    <name type="scientific">Megaselia scalaris</name>
    <name type="common">Humpbacked fly</name>
    <name type="synonym">Phora scalaris</name>
    <dbReference type="NCBI Taxonomy" id="36166"/>
    <lineage>
        <taxon>Eukaryota</taxon>
        <taxon>Metazoa</taxon>
        <taxon>Ecdysozoa</taxon>
        <taxon>Arthropoda</taxon>
        <taxon>Hexapoda</taxon>
        <taxon>Insecta</taxon>
        <taxon>Pterygota</taxon>
        <taxon>Neoptera</taxon>
        <taxon>Endopterygota</taxon>
        <taxon>Diptera</taxon>
        <taxon>Brachycera</taxon>
        <taxon>Muscomorpha</taxon>
        <taxon>Platypezoidea</taxon>
        <taxon>Phoridae</taxon>
        <taxon>Megaseliini</taxon>
        <taxon>Megaselia</taxon>
    </lineage>
</organism>
<dbReference type="Proteomes" id="UP000015102">
    <property type="component" value="Unassembled WGS sequence"/>
</dbReference>
<evidence type="ECO:0000313" key="8">
    <source>
        <dbReference type="Proteomes" id="UP000015102"/>
    </source>
</evidence>
<feature type="domain" description="AB hydrolase-1" evidence="6">
    <location>
        <begin position="54"/>
        <end position="184"/>
    </location>
</feature>
<dbReference type="EMBL" id="CAQQ02122695">
    <property type="status" value="NOT_ANNOTATED_CDS"/>
    <property type="molecule type" value="Genomic_DNA"/>
</dbReference>
<keyword evidence="3" id="KW-0719">Serine esterase</keyword>
<evidence type="ECO:0000256" key="4">
    <source>
        <dbReference type="ARBA" id="ARBA00022801"/>
    </source>
</evidence>
<comment type="catalytic activity">
    <reaction evidence="5">
        <text>[phosphatase 2A protein]-C-terminal L-leucine methyl ester + H2O = [phosphatase 2A protein]-C-terminal L-leucine + methanol + H(+)</text>
        <dbReference type="Rhea" id="RHEA:48548"/>
        <dbReference type="Rhea" id="RHEA-COMP:12134"/>
        <dbReference type="Rhea" id="RHEA-COMP:12135"/>
        <dbReference type="ChEBI" id="CHEBI:15377"/>
        <dbReference type="ChEBI" id="CHEBI:15378"/>
        <dbReference type="ChEBI" id="CHEBI:17790"/>
        <dbReference type="ChEBI" id="CHEBI:90516"/>
        <dbReference type="ChEBI" id="CHEBI:90517"/>
        <dbReference type="EC" id="3.1.1.89"/>
    </reaction>
</comment>